<reference evidence="1" key="1">
    <citation type="journal article" date="2021" name="Environ. Microbiol.">
        <title>Gene family expansions and transcriptome signatures uncover fungal adaptations to wood decay.</title>
        <authorList>
            <person name="Hage H."/>
            <person name="Miyauchi S."/>
            <person name="Viragh M."/>
            <person name="Drula E."/>
            <person name="Min B."/>
            <person name="Chaduli D."/>
            <person name="Navarro D."/>
            <person name="Favel A."/>
            <person name="Norest M."/>
            <person name="Lesage-Meessen L."/>
            <person name="Balint B."/>
            <person name="Merenyi Z."/>
            <person name="de Eugenio L."/>
            <person name="Morin E."/>
            <person name="Martinez A.T."/>
            <person name="Baldrian P."/>
            <person name="Stursova M."/>
            <person name="Martinez M.J."/>
            <person name="Novotny C."/>
            <person name="Magnuson J.K."/>
            <person name="Spatafora J.W."/>
            <person name="Maurice S."/>
            <person name="Pangilinan J."/>
            <person name="Andreopoulos W."/>
            <person name="LaButti K."/>
            <person name="Hundley H."/>
            <person name="Na H."/>
            <person name="Kuo A."/>
            <person name="Barry K."/>
            <person name="Lipzen A."/>
            <person name="Henrissat B."/>
            <person name="Riley R."/>
            <person name="Ahrendt S."/>
            <person name="Nagy L.G."/>
            <person name="Grigoriev I.V."/>
            <person name="Martin F."/>
            <person name="Rosso M.N."/>
        </authorList>
    </citation>
    <scope>NUCLEOTIDE SEQUENCE</scope>
    <source>
        <strain evidence="1">CBS 384.51</strain>
    </source>
</reference>
<accession>A0ACB8TPA9</accession>
<organism evidence="1 2">
    <name type="scientific">Irpex rosettiformis</name>
    <dbReference type="NCBI Taxonomy" id="378272"/>
    <lineage>
        <taxon>Eukaryota</taxon>
        <taxon>Fungi</taxon>
        <taxon>Dikarya</taxon>
        <taxon>Basidiomycota</taxon>
        <taxon>Agaricomycotina</taxon>
        <taxon>Agaricomycetes</taxon>
        <taxon>Polyporales</taxon>
        <taxon>Irpicaceae</taxon>
        <taxon>Irpex</taxon>
    </lineage>
</organism>
<dbReference type="Proteomes" id="UP001055072">
    <property type="component" value="Unassembled WGS sequence"/>
</dbReference>
<evidence type="ECO:0000313" key="1">
    <source>
        <dbReference type="EMBL" id="KAI0083589.1"/>
    </source>
</evidence>
<evidence type="ECO:0000313" key="2">
    <source>
        <dbReference type="Proteomes" id="UP001055072"/>
    </source>
</evidence>
<protein>
    <submittedName>
        <fullName evidence="1">Uncharacterized protein</fullName>
    </submittedName>
</protein>
<keyword evidence="2" id="KW-1185">Reference proteome</keyword>
<gene>
    <name evidence="1" type="ORF">BDY19DRAFT_977006</name>
</gene>
<comment type="caution">
    <text evidence="1">The sequence shown here is derived from an EMBL/GenBank/DDBJ whole genome shotgun (WGS) entry which is preliminary data.</text>
</comment>
<dbReference type="EMBL" id="MU274959">
    <property type="protein sequence ID" value="KAI0083589.1"/>
    <property type="molecule type" value="Genomic_DNA"/>
</dbReference>
<proteinExistence type="predicted"/>
<sequence>MFGRKPNWNPNGKHCYFTGGWIRLLKGLENVRQSPSQKFRGYSFAVDKAKETSTALKASVVPFDGKCPDVSFLCARKSRQGFFVERTEELMVMTMEETYWVQASVQGKMVFVASLLAY</sequence>
<name>A0ACB8TPA9_9APHY</name>